<dbReference type="PANTHER" id="PTHR43249">
    <property type="entry name" value="UDP-N-ACETYL-2-AMINO-2-DEOXY-D-GLUCURONATE OXIDASE"/>
    <property type="match status" value="1"/>
</dbReference>
<proteinExistence type="predicted"/>
<dbReference type="Gene3D" id="3.40.50.720">
    <property type="entry name" value="NAD(P)-binding Rossmann-like Domain"/>
    <property type="match status" value="1"/>
</dbReference>
<dbReference type="GO" id="GO:0000166">
    <property type="term" value="F:nucleotide binding"/>
    <property type="evidence" value="ECO:0007669"/>
    <property type="project" value="InterPro"/>
</dbReference>
<dbReference type="InterPro" id="IPR000683">
    <property type="entry name" value="Gfo/Idh/MocA-like_OxRdtase_N"/>
</dbReference>
<evidence type="ECO:0000259" key="1">
    <source>
        <dbReference type="Pfam" id="PF01408"/>
    </source>
</evidence>
<name>A0A268NVS6_SHOCL</name>
<protein>
    <submittedName>
        <fullName evidence="2">Gfo/Idh/MocA family oxidoreductase</fullName>
    </submittedName>
</protein>
<dbReference type="Proteomes" id="UP000216207">
    <property type="component" value="Unassembled WGS sequence"/>
</dbReference>
<dbReference type="SUPFAM" id="SSF51735">
    <property type="entry name" value="NAD(P)-binding Rossmann-fold domains"/>
    <property type="match status" value="1"/>
</dbReference>
<dbReference type="PANTHER" id="PTHR43249:SF1">
    <property type="entry name" value="D-GLUCOSIDE 3-DEHYDROGENASE"/>
    <property type="match status" value="1"/>
</dbReference>
<dbReference type="InterPro" id="IPR036291">
    <property type="entry name" value="NAD(P)-bd_dom_sf"/>
</dbReference>
<dbReference type="Gene3D" id="3.30.360.10">
    <property type="entry name" value="Dihydrodipicolinate Reductase, domain 2"/>
    <property type="match status" value="1"/>
</dbReference>
<reference evidence="2 3" key="1">
    <citation type="submission" date="2017-07" db="EMBL/GenBank/DDBJ databases">
        <title>Isolation and whole genome analysis of endospore-forming bacteria from heroin.</title>
        <authorList>
            <person name="Kalinowski J."/>
            <person name="Ahrens B."/>
            <person name="Al-Dilaimi A."/>
            <person name="Winkler A."/>
            <person name="Wibberg D."/>
            <person name="Schleenbecker U."/>
            <person name="Ruckert C."/>
            <person name="Wolfel R."/>
            <person name="Grass G."/>
        </authorList>
    </citation>
    <scope>NUCLEOTIDE SEQUENCE [LARGE SCALE GENOMIC DNA]</scope>
    <source>
        <strain evidence="2 3">7539</strain>
    </source>
</reference>
<dbReference type="InterPro" id="IPR052515">
    <property type="entry name" value="Gfo/Idh/MocA_Oxidoreductase"/>
</dbReference>
<dbReference type="SUPFAM" id="SSF55347">
    <property type="entry name" value="Glyceraldehyde-3-phosphate dehydrogenase-like, C-terminal domain"/>
    <property type="match status" value="1"/>
</dbReference>
<dbReference type="RefSeq" id="WP_051881265.1">
    <property type="nucleotide sequence ID" value="NZ_CP012475.1"/>
</dbReference>
<comment type="caution">
    <text evidence="2">The sequence shown here is derived from an EMBL/GenBank/DDBJ whole genome shotgun (WGS) entry which is preliminary data.</text>
</comment>
<feature type="domain" description="Gfo/Idh/MocA-like oxidoreductase N-terminal" evidence="1">
    <location>
        <begin position="6"/>
        <end position="102"/>
    </location>
</feature>
<dbReference type="Pfam" id="PF01408">
    <property type="entry name" value="GFO_IDH_MocA"/>
    <property type="match status" value="1"/>
</dbReference>
<sequence length="383" mass="42927">MADLVSVVVAGINGYGSGYVKKLLTHKQALLAGVVDNAPERSPYLPDLRERGVPVYHSLRSFYKEHHADLAVIATPIHFHTVHALEALTNGSHVLCEKPLSAMENDFPLWEKAVREAQRWAAIGFNWSFSKTVHALKRDRMAGMFGRAKSLKTLVFWPRNTAYYQRSDWAGKRFSQQGQAIFDSIANNAAAHFLHHLLYVLGDKIDTCANVIDIDAELYRANPIETFDTCILRAKTDEGAALLFVASHATEEEAGPMFALEFEKATIEYRCNNKTGHVIAYFKDGSTKVYGRLGVTHDDSFAKLDDCIEAVIDPNKTVPCTYETAFAHVQIIEQLKQHPIHEFANVKQVDGYRVVPGLADALLERYENPQQHGFTPIKETLKT</sequence>
<gene>
    <name evidence="2" type="ORF">CHH72_17820</name>
</gene>
<dbReference type="AlphaFoldDB" id="A0A268NVS6"/>
<accession>A0A268NVS6</accession>
<organism evidence="2 3">
    <name type="scientific">Shouchella clausii</name>
    <name type="common">Alkalihalobacillus clausii</name>
    <dbReference type="NCBI Taxonomy" id="79880"/>
    <lineage>
        <taxon>Bacteria</taxon>
        <taxon>Bacillati</taxon>
        <taxon>Bacillota</taxon>
        <taxon>Bacilli</taxon>
        <taxon>Bacillales</taxon>
        <taxon>Bacillaceae</taxon>
        <taxon>Shouchella</taxon>
    </lineage>
</organism>
<evidence type="ECO:0000313" key="2">
    <source>
        <dbReference type="EMBL" id="PAE87576.1"/>
    </source>
</evidence>
<evidence type="ECO:0000313" key="3">
    <source>
        <dbReference type="Proteomes" id="UP000216207"/>
    </source>
</evidence>
<dbReference type="EMBL" id="NPCC01000033">
    <property type="protein sequence ID" value="PAE87576.1"/>
    <property type="molecule type" value="Genomic_DNA"/>
</dbReference>